<name>A0A381RY84_9ZZZZ</name>
<organism evidence="1">
    <name type="scientific">marine metagenome</name>
    <dbReference type="NCBI Taxonomy" id="408172"/>
    <lineage>
        <taxon>unclassified sequences</taxon>
        <taxon>metagenomes</taxon>
        <taxon>ecological metagenomes</taxon>
    </lineage>
</organism>
<evidence type="ECO:0000313" key="1">
    <source>
        <dbReference type="EMBL" id="SUZ96144.1"/>
    </source>
</evidence>
<protein>
    <submittedName>
        <fullName evidence="1">Uncharacterized protein</fullName>
    </submittedName>
</protein>
<proteinExistence type="predicted"/>
<gene>
    <name evidence="1" type="ORF">METZ01_LOCUS48998</name>
</gene>
<sequence length="36" mass="4270">MIYTPELRYILAPTFSLKIEQSGLYHTFPKEKVLKN</sequence>
<accession>A0A381RY84</accession>
<dbReference type="EMBL" id="UINC01002387">
    <property type="protein sequence ID" value="SUZ96144.1"/>
    <property type="molecule type" value="Genomic_DNA"/>
</dbReference>
<dbReference type="AlphaFoldDB" id="A0A381RY84"/>
<reference evidence="1" key="1">
    <citation type="submission" date="2018-05" db="EMBL/GenBank/DDBJ databases">
        <authorList>
            <person name="Lanie J.A."/>
            <person name="Ng W.-L."/>
            <person name="Kazmierczak K.M."/>
            <person name="Andrzejewski T.M."/>
            <person name="Davidsen T.M."/>
            <person name="Wayne K.J."/>
            <person name="Tettelin H."/>
            <person name="Glass J.I."/>
            <person name="Rusch D."/>
            <person name="Podicherti R."/>
            <person name="Tsui H.-C.T."/>
            <person name="Winkler M.E."/>
        </authorList>
    </citation>
    <scope>NUCLEOTIDE SEQUENCE</scope>
</reference>